<accession>A0A6V7FLU8</accession>
<gene>
    <name evidence="2" type="ORF">CFBP8129_47740</name>
</gene>
<keyword evidence="1" id="KW-0472">Membrane</keyword>
<keyword evidence="2" id="KW-0614">Plasmid</keyword>
<protein>
    <submittedName>
        <fullName evidence="2">Uncharacterized protein</fullName>
    </submittedName>
</protein>
<proteinExistence type="predicted"/>
<dbReference type="EMBL" id="LR828255">
    <property type="protein sequence ID" value="CAD0364308.1"/>
    <property type="molecule type" value="Genomic_DNA"/>
</dbReference>
<sequence>MDDQKMLHIANRLEACLATAWLCWMLYLLT</sequence>
<keyword evidence="1" id="KW-0812">Transmembrane</keyword>
<name>A0A6V7FLU8_9XANT</name>
<organism evidence="2">
    <name type="scientific">Xanthomonas hortorum pv. gardneri</name>
    <dbReference type="NCBI Taxonomy" id="2754056"/>
    <lineage>
        <taxon>Bacteria</taxon>
        <taxon>Pseudomonadati</taxon>
        <taxon>Pseudomonadota</taxon>
        <taxon>Gammaproteobacteria</taxon>
        <taxon>Lysobacterales</taxon>
        <taxon>Lysobacteraceae</taxon>
        <taxon>Xanthomonas</taxon>
    </lineage>
</organism>
<dbReference type="EMBL" id="LR828255">
    <property type="protein sequence ID" value="CAD0364306.1"/>
    <property type="molecule type" value="Genomic_DNA"/>
</dbReference>
<evidence type="ECO:0000256" key="1">
    <source>
        <dbReference type="SAM" id="Phobius"/>
    </source>
</evidence>
<evidence type="ECO:0000313" key="2">
    <source>
        <dbReference type="EMBL" id="CAD0364308.1"/>
    </source>
</evidence>
<keyword evidence="1" id="KW-1133">Transmembrane helix</keyword>
<feature type="transmembrane region" description="Helical" evidence="1">
    <location>
        <begin position="12"/>
        <end position="29"/>
    </location>
</feature>
<dbReference type="AlphaFoldDB" id="A0A6V7FLU8"/>
<geneLocation type="plasmid" evidence="2">
    <name>CFBP8129_p46</name>
</geneLocation>
<reference evidence="2" key="1">
    <citation type="submission" date="2020-07" db="EMBL/GenBank/DDBJ databases">
        <authorList>
            <person name="Pothier F. J."/>
        </authorList>
    </citation>
    <scope>NUCLEOTIDE SEQUENCE [LARGE SCALE GENOMIC DNA]</scope>
    <source>
        <plasmid evidence="2">CFBP8129_p46</plasmid>
    </source>
</reference>